<accession>A0ABX0DG57</accession>
<feature type="domain" description="ABC transporter" evidence="6">
    <location>
        <begin position="341"/>
        <end position="579"/>
    </location>
</feature>
<organism evidence="7 8">
    <name type="scientific">Arthrobacter silviterrae</name>
    <dbReference type="NCBI Taxonomy" id="2026658"/>
    <lineage>
        <taxon>Bacteria</taxon>
        <taxon>Bacillati</taxon>
        <taxon>Actinomycetota</taxon>
        <taxon>Actinomycetes</taxon>
        <taxon>Micrococcales</taxon>
        <taxon>Micrococcaceae</taxon>
        <taxon>Arthrobacter</taxon>
    </lineage>
</organism>
<feature type="domain" description="ABC transporter" evidence="6">
    <location>
        <begin position="10"/>
        <end position="252"/>
    </location>
</feature>
<dbReference type="InterPro" id="IPR027417">
    <property type="entry name" value="P-loop_NTPase"/>
</dbReference>
<name>A0ABX0DG57_9MICC</name>
<protein>
    <submittedName>
        <fullName evidence="7">ABC transporter ATP-binding protein</fullName>
    </submittedName>
</protein>
<evidence type="ECO:0000256" key="3">
    <source>
        <dbReference type="ARBA" id="ARBA00022741"/>
    </source>
</evidence>
<dbReference type="InterPro" id="IPR003439">
    <property type="entry name" value="ABC_transporter-like_ATP-bd"/>
</dbReference>
<dbReference type="Pfam" id="PF00005">
    <property type="entry name" value="ABC_tran"/>
    <property type="match status" value="2"/>
</dbReference>
<dbReference type="NCBIfam" id="TIGR01727">
    <property type="entry name" value="oligo_HPY"/>
    <property type="match status" value="1"/>
</dbReference>
<keyword evidence="2" id="KW-0813">Transport</keyword>
<dbReference type="SMART" id="SM00382">
    <property type="entry name" value="AAA"/>
    <property type="match status" value="2"/>
</dbReference>
<keyword evidence="3" id="KW-0547">Nucleotide-binding</keyword>
<dbReference type="Pfam" id="PF08352">
    <property type="entry name" value="oligo_HPY"/>
    <property type="match status" value="2"/>
</dbReference>
<dbReference type="SUPFAM" id="SSF52540">
    <property type="entry name" value="P-loop containing nucleoside triphosphate hydrolases"/>
    <property type="match status" value="2"/>
</dbReference>
<comment type="similarity">
    <text evidence="1">Belongs to the ABC transporter superfamily.</text>
</comment>
<comment type="caution">
    <text evidence="7">The sequence shown here is derived from an EMBL/GenBank/DDBJ whole genome shotgun (WGS) entry which is preliminary data.</text>
</comment>
<evidence type="ECO:0000256" key="2">
    <source>
        <dbReference type="ARBA" id="ARBA00022448"/>
    </source>
</evidence>
<dbReference type="PANTHER" id="PTHR43776:SF7">
    <property type="entry name" value="D,D-DIPEPTIDE TRANSPORT ATP-BINDING PROTEIN DDPF-RELATED"/>
    <property type="match status" value="1"/>
</dbReference>
<dbReference type="GO" id="GO:0005524">
    <property type="term" value="F:ATP binding"/>
    <property type="evidence" value="ECO:0007669"/>
    <property type="project" value="UniProtKB-KW"/>
</dbReference>
<dbReference type="InterPro" id="IPR013563">
    <property type="entry name" value="Oligopep_ABC_C"/>
</dbReference>
<reference evidence="7 8" key="1">
    <citation type="submission" date="2020-02" db="EMBL/GenBank/DDBJ databases">
        <title>Genome sequence of the type strain DSM 27180 of Arthrobacter silviterrae.</title>
        <authorList>
            <person name="Gao J."/>
            <person name="Sun J."/>
        </authorList>
    </citation>
    <scope>NUCLEOTIDE SEQUENCE [LARGE SCALE GENOMIC DNA]</scope>
    <source>
        <strain evidence="7 8">DSM 27180</strain>
    </source>
</reference>
<sequence length="601" mass="64954">MSTASPTLVVDALRIVGVPSMASIIDQLTLEVHPGEILGVVGESGSGKTTLGLSLLNYCKEGTKVDGGSVSIHDHDLAALNWRQVRELRGRTVAYIPQSPASALNPALRVGTQLRECLPGDPAAVLGRVREVLREVALPDDDEFLSRYPHQLSGGQQQRVAIAMAFTARPALIVMDEPTTGLDVSTQEHVLHTVREMCKTYDCAAVYISHDMAVVAELADRIAVMYSGRIVEIGRTADVLDHPSHPYTSRLLLAVPDLDAVRPMVGIPGNAPSPMARPQGCAFAPRCPIADSGCKVSPPEATDVGEGHSVRCFKAGTPLPPAHARPQRQRSVRTDGDKPVIDISGLKAGYGKFTVLEDINLSVYSGDCVALLGESGSGKTTLSRCIAGLHHNFTGGLELSGEPLATSSFKRTREQRRRVQYIFQNPYESLNPRRTVEELILQPVLAVRGKVKNSRDIVATALERASLRPDHARRYPDQLSGGERQRVAIARALATEPEVLICDEITSALDVSVQSSLVDLLRGLQAEMGLTLLFITHNIALVRNIAQQVAVLERGRIVEFGDVADIFDNPQHDYTRSLMSATPNFQLPSQVYAAEPNGVAL</sequence>
<dbReference type="EMBL" id="JAAKZI010000012">
    <property type="protein sequence ID" value="NGN83510.1"/>
    <property type="molecule type" value="Genomic_DNA"/>
</dbReference>
<feature type="region of interest" description="Disordered" evidence="5">
    <location>
        <begin position="316"/>
        <end position="337"/>
    </location>
</feature>
<keyword evidence="4 7" id="KW-0067">ATP-binding</keyword>
<dbReference type="InterPro" id="IPR003593">
    <property type="entry name" value="AAA+_ATPase"/>
</dbReference>
<dbReference type="RefSeq" id="WP_165181617.1">
    <property type="nucleotide sequence ID" value="NZ_JAAKZI010000012.1"/>
</dbReference>
<dbReference type="CDD" id="cd03257">
    <property type="entry name" value="ABC_NikE_OppD_transporters"/>
    <property type="match status" value="2"/>
</dbReference>
<dbReference type="Proteomes" id="UP000479226">
    <property type="component" value="Unassembled WGS sequence"/>
</dbReference>
<dbReference type="InterPro" id="IPR050319">
    <property type="entry name" value="ABC_transp_ATP-bind"/>
</dbReference>
<dbReference type="Gene3D" id="3.40.50.300">
    <property type="entry name" value="P-loop containing nucleotide triphosphate hydrolases"/>
    <property type="match status" value="2"/>
</dbReference>
<dbReference type="PROSITE" id="PS50893">
    <property type="entry name" value="ABC_TRANSPORTER_2"/>
    <property type="match status" value="2"/>
</dbReference>
<evidence type="ECO:0000259" key="6">
    <source>
        <dbReference type="PROSITE" id="PS50893"/>
    </source>
</evidence>
<dbReference type="NCBIfam" id="NF008453">
    <property type="entry name" value="PRK11308.1"/>
    <property type="match status" value="2"/>
</dbReference>
<evidence type="ECO:0000256" key="5">
    <source>
        <dbReference type="SAM" id="MobiDB-lite"/>
    </source>
</evidence>
<evidence type="ECO:0000313" key="8">
    <source>
        <dbReference type="Proteomes" id="UP000479226"/>
    </source>
</evidence>
<dbReference type="InterPro" id="IPR017871">
    <property type="entry name" value="ABC_transporter-like_CS"/>
</dbReference>
<dbReference type="PANTHER" id="PTHR43776">
    <property type="entry name" value="TRANSPORT ATP-BINDING PROTEIN"/>
    <property type="match status" value="1"/>
</dbReference>
<dbReference type="PROSITE" id="PS00211">
    <property type="entry name" value="ABC_TRANSPORTER_1"/>
    <property type="match status" value="2"/>
</dbReference>
<keyword evidence="8" id="KW-1185">Reference proteome</keyword>
<evidence type="ECO:0000256" key="1">
    <source>
        <dbReference type="ARBA" id="ARBA00005417"/>
    </source>
</evidence>
<evidence type="ECO:0000256" key="4">
    <source>
        <dbReference type="ARBA" id="ARBA00022840"/>
    </source>
</evidence>
<gene>
    <name evidence="7" type="ORF">G6N77_08570</name>
</gene>
<proteinExistence type="inferred from homology"/>
<evidence type="ECO:0000313" key="7">
    <source>
        <dbReference type="EMBL" id="NGN83510.1"/>
    </source>
</evidence>